<sequence length="2622" mass="289784">MDPQMRLTLESVYEALEAGGHRMDTLRGSNTAVYVGLMLNDYEILMSRDLETMAKYHIIGTARTMMSSRISYFFDWHGPSLTIDTACSSSIIALHQAVQQLRSGQSEVAVVAAANLIFDMTTFIAMSKFQMLSPSGQCRMWDAAADGYARGEGVAAIVLKTRQAAESDGDDIECIIRETALNQDGKTTGPTMPSPSAQAQLMRDCYHRAGLDLSNPAHRPQFFEAHGTGTPAGDPVEAEAISSAFFGIDNCEQDSLLVGSIKTVIGHTEAAAGLAGLLKAVLALKHSTIPPNMLFTNLSPAVAPFYTHLRIPTCLTPWPALPDGVPRRASVNSFGFGGANGHVILESYAPAAATKLLEQSERPQDVFTPFVFSAASVSSLKSYLYSFSQHLSHQNHNEERNLRDIACTLFARRTELPVATAIGARSVGELIDLIEAKLDAMQNSAMGHAHVRPRKHSLTANGKSRVLGVFTGQGAQWAQMGLDLITVSPKLRSTMEKLQLRLNKLPSLLQELQKDASSSRASDAEISQPLCTAIQILLVDLLQAAGIELHAVIGHSSGEIAAAYAAGYISAEDAICIAYYRGRYSCLARGSDGRNGSMMAVGTTYEDVEDLLGYPEFIGRACVAAVNSATSVTLSGDHDAIKELQVIFQDENKFARILKVNKAYHSSHMLAASTKYCDALAALNIHVGSGNGTSWFSSVNGCKVTSHDFDQLKGLYWDCNMKNRVLFMQAVEGACRDLDYFDMAVEIGPHPALQGPVLETVQLRHARPLPYVGLLRRDTSAITSVANGLRLAWVCLGGDVVELKRYDEYFSGMDSQFKMVKNLPAYAWDHEEEYWYESRQARATRLRPGPAHELLGHLTPDSTPQDMRWRNILRFPEVPWLTNHKLQDVAVFPATGYIVSVLEAALFVSLGSPVKYIVLSEIEIHSALVFESDDANVEILLSMTDIKRNGTESIETTFKYHATSGRDTDLPEIKCSGHVSIQLGNPSLSSLPSRPPRQSNLKPVRKEEFYKLMTQLEYGYSGQFATLNSIERKLGAVTGVVDVIEPTNLLIHPGVLDTALHSILLSHTAPDDGEYSELHIPRYLRTFTVNPSLCTIARDTQTSLAINTVQSMPYPYPRPNMICDVDIYPEHGQNAMIQAQGLECVRISKNTAADDVELFSDIIWDVAEPDLQLIQSGPDLCTAKLEILIERAAGVIMKYLQKNHNQSARLASTIREYLFHHSRVLEMLSDTLEDIRNEGVEYLEVTDIKRIFELGEKLTNILLNKGADITSSVVSVQEDNWFSQSPVVAKFTRHLGLAAKQLAHRNPRMNIIEIATKADTARVTTKTVIDTIGSTLATYTVLDANATSVEGYEEVSKSLLNSGVTIKQADISSDSSWGRELTEQLYDLMIVSIEICSVPDLRSALQNMRRLIRPGGHLLMLLPCPESAFSVLFNAYPQFWLDGSSALSETQPVLTATKWDNFLRQAGYSGIDSSTANNSSKAPFSITISQAIDSRINILRDPLTLSGNEEKWEFKFQNLIILNAKGDEKNDIFYQLPDILTRYFDKINVISSITEVLTTNISLDNATFLSLADIEGSLFANLNESIWIALRTVLLKVQTLMWVTNDCVGDNSHANMILGLVRSAARDNPTLDYLLLDVESTKNLEHTTIARTLLRHKLLGHWRQRDENITIPLENELLINKDGKLIIPRLIANTELNNRYNSNYRQFSTIKSLQDVQNLCLATSDLGWDVMETPQCSTPNTESAFLQLRCTHSLLSSLRITDYEFMFLMLGRDSISNDLMVYLSPKNCLVANAPKDLSVCVTVSAGLEEAILTLVAYHLLAGLVLEGLAENDHVLAYEPSADFSSILLKEARALGVKVTIASTTANKSKLPFYEWISVHHADTHRVISKSFKKDYLAFIDMSPHLDSAAHYIRSSLPVGCKSYSMASLFRNGSRELSNSRRANIANKLAKAVAMATHSLTSDPISTPTTSVISLDRIGEYSHHLSELTIVNWYQSTKFPVTVRPVETQIAFRKDHTYWLVGLTGDLGLSLCEWMIQHGARHFLITSRHPNIQESWLNEMKDRGAIIAIHVCDVTIKEQIQAVYQQAMATLPPVAGVAQGAMVLQDAALQDMTLEKFLAVTKPKVEGSIYLNDLFQDNTLEFFVFFSSISSVVGNFGQANYAAANSFMASLAKKRRRKNLAASIMHIGPIFGIGYISRVGGGAIMGENLLQRVGSTRTSERQFHQHFAEAVLAGKPNSTAASIEIVTGVRKADLQNGEPKPWLTWPRMSHLVAPNNGSHASMAGREKLSRVPIKDQISEANSRDQVFDIIWDSFTCFLGAHFQINIGKLSKVELGNMCFDQMGIDSLAAVEIRGWLMANLEVKIPVWTILNGTSVNEIVTTASVEIPSRLTPNLDCGSSPTIEGDSGSQKSYDEKSSNEDFSPETELRPHKILDSVIIKSIPISFTQSRFYPSGLFLEDKVGLNHILWARIQGQFSPYRLEKAVQTVGKQHEILRTAFFNSKDGKQMQHIMKRSRMQLEYRGVQDESEVANIGASIQKTYVYDVASGDTLRVILLNSQTGEHFLIVGAHPLVLDATSLIEFFNLLAIHYTKPDMPAAPLKQFADVSERQNADYAQGKFRGELN</sequence>
<dbReference type="InterPro" id="IPR049551">
    <property type="entry name" value="PKS_DH_C"/>
</dbReference>
<dbReference type="SUPFAM" id="SSF51735">
    <property type="entry name" value="NAD(P)-binding Rossmann-fold domains"/>
    <property type="match status" value="1"/>
</dbReference>
<dbReference type="Gene3D" id="3.10.129.110">
    <property type="entry name" value="Polyketide synthase dehydratase"/>
    <property type="match status" value="1"/>
</dbReference>
<dbReference type="Gene3D" id="3.30.559.10">
    <property type="entry name" value="Chloramphenicol acetyltransferase-like domain"/>
    <property type="match status" value="1"/>
</dbReference>
<keyword evidence="3" id="KW-0436">Ligase</keyword>
<feature type="region of interest" description="C-terminal hotdog fold" evidence="8">
    <location>
        <begin position="1001"/>
        <end position="1153"/>
    </location>
</feature>
<protein>
    <recommendedName>
        <fullName evidence="14">Polyketide synthase</fullName>
    </recommendedName>
</protein>
<dbReference type="CDD" id="cd00833">
    <property type="entry name" value="PKS"/>
    <property type="match status" value="1"/>
</dbReference>
<dbReference type="GO" id="GO:0004315">
    <property type="term" value="F:3-oxoacyl-[acyl-carrier-protein] synthase activity"/>
    <property type="evidence" value="ECO:0007669"/>
    <property type="project" value="InterPro"/>
</dbReference>
<dbReference type="EMBL" id="JASWJB010000064">
    <property type="protein sequence ID" value="KAK2603436.1"/>
    <property type="molecule type" value="Genomic_DNA"/>
</dbReference>
<dbReference type="Pfam" id="PF00698">
    <property type="entry name" value="Acyl_transf_1"/>
    <property type="match status" value="1"/>
</dbReference>
<dbReference type="PANTHER" id="PTHR43775:SF20">
    <property type="entry name" value="HYBRID PKS-NRPS SYNTHETASE APDA"/>
    <property type="match status" value="1"/>
</dbReference>
<dbReference type="InterPro" id="IPR016039">
    <property type="entry name" value="Thiolase-like"/>
</dbReference>
<feature type="active site" description="Proton donor; for dehydratase activity" evidence="8">
    <location>
        <position position="1057"/>
    </location>
</feature>
<dbReference type="InterPro" id="IPR009081">
    <property type="entry name" value="PP-bd_ACP"/>
</dbReference>
<feature type="domain" description="Ketosynthase family 3 (KS3)" evidence="10">
    <location>
        <begin position="1"/>
        <end position="347"/>
    </location>
</feature>
<evidence type="ECO:0000256" key="6">
    <source>
        <dbReference type="ARBA" id="ARBA00023002"/>
    </source>
</evidence>
<gene>
    <name evidence="12" type="ORF">QQS21_004387</name>
</gene>
<dbReference type="InterPro" id="IPR006162">
    <property type="entry name" value="Ppantetheine_attach_site"/>
</dbReference>
<keyword evidence="13" id="KW-1185">Reference proteome</keyword>
<dbReference type="InterPro" id="IPR014030">
    <property type="entry name" value="Ketoacyl_synth_N"/>
</dbReference>
<dbReference type="InterPro" id="IPR001227">
    <property type="entry name" value="Ac_transferase_dom_sf"/>
</dbReference>
<dbReference type="Pfam" id="PF02801">
    <property type="entry name" value="Ketoacyl-synt_C"/>
    <property type="match status" value="1"/>
</dbReference>
<dbReference type="InterPro" id="IPR001242">
    <property type="entry name" value="Condensation_dom"/>
</dbReference>
<dbReference type="InterPro" id="IPR023213">
    <property type="entry name" value="CAT-like_dom_sf"/>
</dbReference>
<dbReference type="InterPro" id="IPR029063">
    <property type="entry name" value="SAM-dependent_MTases_sf"/>
</dbReference>
<dbReference type="PROSITE" id="PS52004">
    <property type="entry name" value="KS3_2"/>
    <property type="match status" value="1"/>
</dbReference>
<evidence type="ECO:0000313" key="13">
    <source>
        <dbReference type="Proteomes" id="UP001251528"/>
    </source>
</evidence>
<dbReference type="SUPFAM" id="SSF47336">
    <property type="entry name" value="ACP-like"/>
    <property type="match status" value="1"/>
</dbReference>
<keyword evidence="4" id="KW-0808">Transferase</keyword>
<reference evidence="12" key="1">
    <citation type="submission" date="2023-06" db="EMBL/GenBank/DDBJ databases">
        <title>Conoideocrella luteorostrata (Hypocreales: Clavicipitaceae), a potential biocontrol fungus for elongate hemlock scale in United States Christmas tree production areas.</title>
        <authorList>
            <person name="Barrett H."/>
            <person name="Lovett B."/>
            <person name="Macias A.M."/>
            <person name="Stajich J.E."/>
            <person name="Kasson M.T."/>
        </authorList>
    </citation>
    <scope>NUCLEOTIDE SEQUENCE</scope>
    <source>
        <strain evidence="12">ARSEF 14590</strain>
    </source>
</reference>
<name>A0AAJ0CTY0_9HYPO</name>
<evidence type="ECO:0000256" key="2">
    <source>
        <dbReference type="ARBA" id="ARBA00022553"/>
    </source>
</evidence>
<dbReference type="Gene3D" id="3.40.47.10">
    <property type="match status" value="1"/>
</dbReference>
<evidence type="ECO:0000256" key="1">
    <source>
        <dbReference type="ARBA" id="ARBA00022450"/>
    </source>
</evidence>
<dbReference type="SUPFAM" id="SSF55048">
    <property type="entry name" value="Probable ACP-binding domain of malonyl-CoA ACP transacylase"/>
    <property type="match status" value="1"/>
</dbReference>
<dbReference type="InterPro" id="IPR036291">
    <property type="entry name" value="NAD(P)-bd_dom_sf"/>
</dbReference>
<dbReference type="Pfam" id="PF08659">
    <property type="entry name" value="KR"/>
    <property type="match status" value="1"/>
</dbReference>
<evidence type="ECO:0008006" key="14">
    <source>
        <dbReference type="Google" id="ProtNLM"/>
    </source>
</evidence>
<dbReference type="PROSITE" id="PS00012">
    <property type="entry name" value="PHOSPHOPANTETHEINE"/>
    <property type="match status" value="1"/>
</dbReference>
<dbReference type="InterPro" id="IPR016036">
    <property type="entry name" value="Malonyl_transacylase_ACP-bd"/>
</dbReference>
<dbReference type="InterPro" id="IPR032821">
    <property type="entry name" value="PKS_assoc"/>
</dbReference>
<dbReference type="InterPro" id="IPR018201">
    <property type="entry name" value="Ketoacyl_synth_AS"/>
</dbReference>
<accession>A0AAJ0CTY0</accession>
<dbReference type="GO" id="GO:0016874">
    <property type="term" value="F:ligase activity"/>
    <property type="evidence" value="ECO:0007669"/>
    <property type="project" value="UniProtKB-KW"/>
</dbReference>
<evidence type="ECO:0000256" key="8">
    <source>
        <dbReference type="PROSITE-ProRule" id="PRU01363"/>
    </source>
</evidence>
<dbReference type="GO" id="GO:0004312">
    <property type="term" value="F:fatty acid synthase activity"/>
    <property type="evidence" value="ECO:0007669"/>
    <property type="project" value="TreeGrafter"/>
</dbReference>
<feature type="active site" description="Proton acceptor; for dehydratase activity" evidence="8">
    <location>
        <position position="884"/>
    </location>
</feature>
<organism evidence="12 13">
    <name type="scientific">Conoideocrella luteorostrata</name>
    <dbReference type="NCBI Taxonomy" id="1105319"/>
    <lineage>
        <taxon>Eukaryota</taxon>
        <taxon>Fungi</taxon>
        <taxon>Dikarya</taxon>
        <taxon>Ascomycota</taxon>
        <taxon>Pezizomycotina</taxon>
        <taxon>Sordariomycetes</taxon>
        <taxon>Hypocreomycetidae</taxon>
        <taxon>Hypocreales</taxon>
        <taxon>Clavicipitaceae</taxon>
        <taxon>Conoideocrella</taxon>
    </lineage>
</organism>
<dbReference type="InterPro" id="IPR014043">
    <property type="entry name" value="Acyl_transferase_dom"/>
</dbReference>
<dbReference type="InterPro" id="IPR014031">
    <property type="entry name" value="Ketoacyl_synth_C"/>
</dbReference>
<dbReference type="InterPro" id="IPR036736">
    <property type="entry name" value="ACP-like_sf"/>
</dbReference>
<dbReference type="InterPro" id="IPR016035">
    <property type="entry name" value="Acyl_Trfase/lysoPLipase"/>
</dbReference>
<evidence type="ECO:0000259" key="11">
    <source>
        <dbReference type="PROSITE" id="PS52019"/>
    </source>
</evidence>
<dbReference type="Pfam" id="PF00109">
    <property type="entry name" value="ketoacyl-synt"/>
    <property type="match status" value="1"/>
</dbReference>
<dbReference type="SUPFAM" id="SSF53901">
    <property type="entry name" value="Thiolase-like"/>
    <property type="match status" value="1"/>
</dbReference>
<dbReference type="GO" id="GO:0044550">
    <property type="term" value="P:secondary metabolite biosynthetic process"/>
    <property type="evidence" value="ECO:0007669"/>
    <property type="project" value="TreeGrafter"/>
</dbReference>
<dbReference type="Pfam" id="PF14765">
    <property type="entry name" value="PS-DH"/>
    <property type="match status" value="1"/>
</dbReference>
<dbReference type="Pfam" id="PF00668">
    <property type="entry name" value="Condensation"/>
    <property type="match status" value="1"/>
</dbReference>
<evidence type="ECO:0000313" key="12">
    <source>
        <dbReference type="EMBL" id="KAK2603436.1"/>
    </source>
</evidence>
<dbReference type="SMART" id="SM00827">
    <property type="entry name" value="PKS_AT"/>
    <property type="match status" value="1"/>
</dbReference>
<dbReference type="SUPFAM" id="SSF52151">
    <property type="entry name" value="FabD/lysophospholipase-like"/>
    <property type="match status" value="1"/>
</dbReference>
<comment type="caution">
    <text evidence="12">The sequence shown here is derived from an EMBL/GenBank/DDBJ whole genome shotgun (WGS) entry which is preliminary data.</text>
</comment>
<dbReference type="SMART" id="SM00822">
    <property type="entry name" value="PKS_KR"/>
    <property type="match status" value="1"/>
</dbReference>
<dbReference type="Pfam" id="PF00550">
    <property type="entry name" value="PP-binding"/>
    <property type="match status" value="1"/>
</dbReference>
<dbReference type="PANTHER" id="PTHR43775">
    <property type="entry name" value="FATTY ACID SYNTHASE"/>
    <property type="match status" value="1"/>
</dbReference>
<dbReference type="SUPFAM" id="SSF52777">
    <property type="entry name" value="CoA-dependent acyltransferases"/>
    <property type="match status" value="1"/>
</dbReference>
<feature type="region of interest" description="N-terminal hotdog fold" evidence="8">
    <location>
        <begin position="852"/>
        <end position="986"/>
    </location>
</feature>
<evidence type="ECO:0000256" key="9">
    <source>
        <dbReference type="SAM" id="MobiDB-lite"/>
    </source>
</evidence>
<dbReference type="InterPro" id="IPR020841">
    <property type="entry name" value="PKS_Beta-ketoAc_synthase_dom"/>
</dbReference>
<keyword evidence="6" id="KW-0560">Oxidoreductase</keyword>
<dbReference type="PROSITE" id="PS52019">
    <property type="entry name" value="PKS_MFAS_DH"/>
    <property type="match status" value="1"/>
</dbReference>
<feature type="region of interest" description="Disordered" evidence="9">
    <location>
        <begin position="2390"/>
        <end position="2424"/>
    </location>
</feature>
<dbReference type="SMART" id="SM00826">
    <property type="entry name" value="PKS_DH"/>
    <property type="match status" value="1"/>
</dbReference>
<dbReference type="GO" id="GO:0006633">
    <property type="term" value="P:fatty acid biosynthetic process"/>
    <property type="evidence" value="ECO:0007669"/>
    <property type="project" value="InterPro"/>
</dbReference>
<dbReference type="Pfam" id="PF21089">
    <property type="entry name" value="PKS_DH_N"/>
    <property type="match status" value="1"/>
</dbReference>
<proteinExistence type="predicted"/>
<dbReference type="InterPro" id="IPR042104">
    <property type="entry name" value="PKS_dehydratase_sf"/>
</dbReference>
<keyword evidence="7" id="KW-0511">Multifunctional enzyme</keyword>
<dbReference type="GO" id="GO:0016491">
    <property type="term" value="F:oxidoreductase activity"/>
    <property type="evidence" value="ECO:0007669"/>
    <property type="project" value="UniProtKB-KW"/>
</dbReference>
<dbReference type="InterPro" id="IPR049552">
    <property type="entry name" value="PKS_DH_N"/>
</dbReference>
<keyword evidence="2" id="KW-0597">Phosphoprotein</keyword>
<dbReference type="SMART" id="SM00825">
    <property type="entry name" value="PKS_KS"/>
    <property type="match status" value="1"/>
</dbReference>
<dbReference type="Proteomes" id="UP001251528">
    <property type="component" value="Unassembled WGS sequence"/>
</dbReference>
<evidence type="ECO:0000256" key="4">
    <source>
        <dbReference type="ARBA" id="ARBA00022679"/>
    </source>
</evidence>
<feature type="domain" description="PKS/mFAS DH" evidence="11">
    <location>
        <begin position="852"/>
        <end position="1153"/>
    </location>
</feature>
<keyword evidence="5" id="KW-0677">Repeat</keyword>
<evidence type="ECO:0000256" key="5">
    <source>
        <dbReference type="ARBA" id="ARBA00022737"/>
    </source>
</evidence>
<dbReference type="SUPFAM" id="SSF53335">
    <property type="entry name" value="S-adenosyl-L-methionine-dependent methyltransferases"/>
    <property type="match status" value="1"/>
</dbReference>
<dbReference type="InterPro" id="IPR013968">
    <property type="entry name" value="PKS_KR"/>
</dbReference>
<dbReference type="Gene3D" id="3.40.50.150">
    <property type="entry name" value="Vaccinia Virus protein VP39"/>
    <property type="match status" value="1"/>
</dbReference>
<feature type="compositionally biased region" description="Polar residues" evidence="9">
    <location>
        <begin position="2395"/>
        <end position="2409"/>
    </location>
</feature>
<evidence type="ECO:0000256" key="3">
    <source>
        <dbReference type="ARBA" id="ARBA00022598"/>
    </source>
</evidence>
<dbReference type="PROSITE" id="PS00606">
    <property type="entry name" value="KS3_1"/>
    <property type="match status" value="1"/>
</dbReference>
<dbReference type="Gene3D" id="3.40.366.10">
    <property type="entry name" value="Malonyl-Coenzyme A Acyl Carrier Protein, domain 2"/>
    <property type="match status" value="1"/>
</dbReference>
<dbReference type="InterPro" id="IPR050091">
    <property type="entry name" value="PKS_NRPS_Biosynth_Enz"/>
</dbReference>
<dbReference type="Gene3D" id="3.40.50.720">
    <property type="entry name" value="NAD(P)-binding Rossmann-like Domain"/>
    <property type="match status" value="1"/>
</dbReference>
<evidence type="ECO:0000259" key="10">
    <source>
        <dbReference type="PROSITE" id="PS52004"/>
    </source>
</evidence>
<dbReference type="InterPro" id="IPR020807">
    <property type="entry name" value="PKS_DH"/>
</dbReference>
<evidence type="ECO:0000256" key="7">
    <source>
        <dbReference type="ARBA" id="ARBA00023268"/>
    </source>
</evidence>
<dbReference type="InterPro" id="IPR049900">
    <property type="entry name" value="PKS_mFAS_DH"/>
</dbReference>
<keyword evidence="1" id="KW-0596">Phosphopantetheine</keyword>
<dbReference type="Pfam" id="PF16197">
    <property type="entry name" value="KAsynt_C_assoc"/>
    <property type="match status" value="1"/>
</dbReference>
<dbReference type="InterPro" id="IPR057326">
    <property type="entry name" value="KR_dom"/>
</dbReference>